<dbReference type="Pfam" id="PF16242">
    <property type="entry name" value="Pyrid_ox_like"/>
    <property type="match status" value="1"/>
</dbReference>
<evidence type="ECO:0000313" key="4">
    <source>
        <dbReference type="Proteomes" id="UP000012174"/>
    </source>
</evidence>
<dbReference type="InterPro" id="IPR012349">
    <property type="entry name" value="Split_barrel_FMN-bd"/>
</dbReference>
<dbReference type="eggNOG" id="ENOG502RZBA">
    <property type="taxonomic scope" value="Eukaryota"/>
</dbReference>
<dbReference type="PANTHER" id="PTHR34818:SF1">
    <property type="entry name" value="PROTEIN BLI-3"/>
    <property type="match status" value="1"/>
</dbReference>
<evidence type="ECO:0000313" key="3">
    <source>
        <dbReference type="EMBL" id="EMR67307.1"/>
    </source>
</evidence>
<dbReference type="Proteomes" id="UP000012174">
    <property type="component" value="Unassembled WGS sequence"/>
</dbReference>
<dbReference type="Gene3D" id="2.30.110.10">
    <property type="entry name" value="Electron Transport, Fmn-binding Protein, Chain A"/>
    <property type="match status" value="1"/>
</dbReference>
<dbReference type="InterPro" id="IPR038725">
    <property type="entry name" value="YdaG_split_barrel_FMN-bd"/>
</dbReference>
<gene>
    <name evidence="3" type="ORF">UCREL1_5697</name>
</gene>
<dbReference type="PANTHER" id="PTHR34818">
    <property type="entry name" value="PROTEIN BLI-3"/>
    <property type="match status" value="1"/>
</dbReference>
<organism evidence="3 4">
    <name type="scientific">Eutypa lata (strain UCR-EL1)</name>
    <name type="common">Grapevine dieback disease fungus</name>
    <name type="synonym">Eutypa armeniacae</name>
    <dbReference type="NCBI Taxonomy" id="1287681"/>
    <lineage>
        <taxon>Eukaryota</taxon>
        <taxon>Fungi</taxon>
        <taxon>Dikarya</taxon>
        <taxon>Ascomycota</taxon>
        <taxon>Pezizomycotina</taxon>
        <taxon>Sordariomycetes</taxon>
        <taxon>Xylariomycetidae</taxon>
        <taxon>Xylariales</taxon>
        <taxon>Diatrypaceae</taxon>
        <taxon>Eutypa</taxon>
    </lineage>
</organism>
<dbReference type="KEGG" id="ela:UCREL1_5697"/>
<evidence type="ECO:0000256" key="1">
    <source>
        <dbReference type="SAM" id="MobiDB-lite"/>
    </source>
</evidence>
<sequence>MATFSNTDTGDKSSGPYYDKNVDNEVPLKEKIEAVTKFVSSCKFGMMTTRDPSSHKLEGNGVDLTFTTNTESHKTDELKAEPNTNISFYDSSGQWASFAGDTTIETDRAVIRKYYSPTLKAWLGDLGDGMHDGSENDPRIGIIRVKTQSITYAVTDKMLLGRLAEVARGTLTGEVASVNKLREIGEDEITRWRASPQ</sequence>
<dbReference type="SUPFAM" id="SSF50475">
    <property type="entry name" value="FMN-binding split barrel"/>
    <property type="match status" value="1"/>
</dbReference>
<feature type="domain" description="General stress protein FMN-binding split barrel" evidence="2">
    <location>
        <begin position="31"/>
        <end position="174"/>
    </location>
</feature>
<keyword evidence="4" id="KW-1185">Reference proteome</keyword>
<dbReference type="OrthoDB" id="434253at2759"/>
<dbReference type="OMA" id="GLDILFH"/>
<dbReference type="AlphaFoldDB" id="M7SST0"/>
<evidence type="ECO:0000259" key="2">
    <source>
        <dbReference type="Pfam" id="PF16242"/>
    </source>
</evidence>
<dbReference type="HOGENOM" id="CLU_091428_0_1_1"/>
<name>M7SST0_EUTLA</name>
<accession>M7SST0</accession>
<feature type="region of interest" description="Disordered" evidence="1">
    <location>
        <begin position="1"/>
        <end position="22"/>
    </location>
</feature>
<protein>
    <recommendedName>
        <fullName evidence="2">General stress protein FMN-binding split barrel domain-containing protein</fullName>
    </recommendedName>
</protein>
<dbReference type="EMBL" id="KB706464">
    <property type="protein sequence ID" value="EMR67307.1"/>
    <property type="molecule type" value="Genomic_DNA"/>
</dbReference>
<dbReference type="InterPro" id="IPR052917">
    <property type="entry name" value="Stress-Dev_Protein"/>
</dbReference>
<dbReference type="STRING" id="1287681.M7SST0"/>
<proteinExistence type="predicted"/>
<reference evidence="4" key="1">
    <citation type="journal article" date="2013" name="Genome Announc.">
        <title>Draft genome sequence of the grapevine dieback fungus Eutypa lata UCR-EL1.</title>
        <authorList>
            <person name="Blanco-Ulate B."/>
            <person name="Rolshausen P.E."/>
            <person name="Cantu D."/>
        </authorList>
    </citation>
    <scope>NUCLEOTIDE SEQUENCE [LARGE SCALE GENOMIC DNA]</scope>
    <source>
        <strain evidence="4">UCR-EL1</strain>
    </source>
</reference>